<dbReference type="PANTHER" id="PTHR42760:SF133">
    <property type="entry name" value="3-OXOACYL-[ACYL-CARRIER-PROTEIN] REDUCTASE"/>
    <property type="match status" value="1"/>
</dbReference>
<evidence type="ECO:0000313" key="5">
    <source>
        <dbReference type="Proteomes" id="UP000475545"/>
    </source>
</evidence>
<dbReference type="InterPro" id="IPR002347">
    <property type="entry name" value="SDR_fam"/>
</dbReference>
<sequence>MGRFDGKVAFITGAARGQGRSHTLTMAREGADIIAIDLCAPIDSVTYPMAEQADLESVAKEVEALDRRMSWRIADVRDFDAVQSAVDAGVAELGRLDIVCANAGIGGFGKAEELTAEAWGDMIGINLTGVWHTAKASIPHLADRGGSMILTSSTAGVRGIPNIAHYSAAKHGVIGLGKTLALELADRNIRVNMVVPTSVDTPLIHNQAAYDLFAPDIDIPTRADVASRFAALNALPVPWINPSDVSALVAFLASEDARYITGAVMPVDAGQTAT</sequence>
<name>A0A6L7GXD8_9ACTN</name>
<evidence type="ECO:0000256" key="2">
    <source>
        <dbReference type="ARBA" id="ARBA00023002"/>
    </source>
</evidence>
<dbReference type="CDD" id="cd05233">
    <property type="entry name" value="SDR_c"/>
    <property type="match status" value="1"/>
</dbReference>
<dbReference type="InterPro" id="IPR036291">
    <property type="entry name" value="NAD(P)-bd_dom_sf"/>
</dbReference>
<keyword evidence="5" id="KW-1185">Reference proteome</keyword>
<organism evidence="4 5">
    <name type="scientific">Gordonia mangrovi</name>
    <dbReference type="NCBI Taxonomy" id="2665643"/>
    <lineage>
        <taxon>Bacteria</taxon>
        <taxon>Bacillati</taxon>
        <taxon>Actinomycetota</taxon>
        <taxon>Actinomycetes</taxon>
        <taxon>Mycobacteriales</taxon>
        <taxon>Gordoniaceae</taxon>
        <taxon>Gordonia</taxon>
    </lineage>
</organism>
<reference evidence="4 5" key="1">
    <citation type="submission" date="2019-11" db="EMBL/GenBank/DDBJ databases">
        <title>Gordonia sp. nov., a novel actinobacterium isolated from mangrove soil in Hainan.</title>
        <authorList>
            <person name="Huang X."/>
            <person name="Xie Y."/>
            <person name="Chu X."/>
            <person name="Xiao K."/>
        </authorList>
    </citation>
    <scope>NUCLEOTIDE SEQUENCE [LARGE SCALE GENOMIC DNA]</scope>
    <source>
        <strain evidence="4 5">HNM0687</strain>
    </source>
</reference>
<dbReference type="Pfam" id="PF13561">
    <property type="entry name" value="adh_short_C2"/>
    <property type="match status" value="1"/>
</dbReference>
<evidence type="ECO:0000313" key="4">
    <source>
        <dbReference type="EMBL" id="MXP24207.1"/>
    </source>
</evidence>
<dbReference type="Proteomes" id="UP000475545">
    <property type="component" value="Unassembled WGS sequence"/>
</dbReference>
<dbReference type="FunFam" id="3.40.50.720:FF:000084">
    <property type="entry name" value="Short-chain dehydrogenase reductase"/>
    <property type="match status" value="1"/>
</dbReference>
<dbReference type="InterPro" id="IPR020904">
    <property type="entry name" value="Sc_DH/Rdtase_CS"/>
</dbReference>
<dbReference type="Gene3D" id="3.40.50.720">
    <property type="entry name" value="NAD(P)-binding Rossmann-like Domain"/>
    <property type="match status" value="1"/>
</dbReference>
<dbReference type="PROSITE" id="PS00061">
    <property type="entry name" value="ADH_SHORT"/>
    <property type="match status" value="1"/>
</dbReference>
<gene>
    <name evidence="4" type="ORF">GIY30_23015</name>
</gene>
<dbReference type="PANTHER" id="PTHR42760">
    <property type="entry name" value="SHORT-CHAIN DEHYDROGENASES/REDUCTASES FAMILY MEMBER"/>
    <property type="match status" value="1"/>
</dbReference>
<dbReference type="NCBIfam" id="TIGR03971">
    <property type="entry name" value="SDR_subfam_1"/>
    <property type="match status" value="1"/>
</dbReference>
<comment type="similarity">
    <text evidence="1">Belongs to the short-chain dehydrogenases/reductases (SDR) family.</text>
</comment>
<protein>
    <submittedName>
        <fullName evidence="4">Mycofactocin-coupled SDR family oxidoreductase</fullName>
        <ecNumber evidence="4">1.1.99.-</ecNumber>
    </submittedName>
</protein>
<dbReference type="PRINTS" id="PR00081">
    <property type="entry name" value="GDHRDH"/>
</dbReference>
<keyword evidence="2 4" id="KW-0560">Oxidoreductase</keyword>
<dbReference type="SUPFAM" id="SSF51735">
    <property type="entry name" value="NAD(P)-binding Rossmann-fold domains"/>
    <property type="match status" value="1"/>
</dbReference>
<dbReference type="InterPro" id="IPR023985">
    <property type="entry name" value="SDR_subfam_1"/>
</dbReference>
<accession>A0A6L7GXD8</accession>
<comment type="caution">
    <text evidence="4">The sequence shown here is derived from an EMBL/GenBank/DDBJ whole genome shotgun (WGS) entry which is preliminary data.</text>
</comment>
<proteinExistence type="inferred from homology"/>
<dbReference type="EMBL" id="WMBR01000009">
    <property type="protein sequence ID" value="MXP24207.1"/>
    <property type="molecule type" value="Genomic_DNA"/>
</dbReference>
<dbReference type="GO" id="GO:0016616">
    <property type="term" value="F:oxidoreductase activity, acting on the CH-OH group of donors, NAD or NADP as acceptor"/>
    <property type="evidence" value="ECO:0007669"/>
    <property type="project" value="TreeGrafter"/>
</dbReference>
<dbReference type="RefSeq" id="WP_160904399.1">
    <property type="nucleotide sequence ID" value="NZ_CP102850.1"/>
</dbReference>
<dbReference type="NCBIfam" id="NF009467">
    <property type="entry name" value="PRK12826.1-3"/>
    <property type="match status" value="1"/>
</dbReference>
<evidence type="ECO:0000256" key="3">
    <source>
        <dbReference type="ARBA" id="ARBA00023027"/>
    </source>
</evidence>
<dbReference type="EC" id="1.1.99.-" evidence="4"/>
<dbReference type="AlphaFoldDB" id="A0A6L7GXD8"/>
<evidence type="ECO:0000256" key="1">
    <source>
        <dbReference type="ARBA" id="ARBA00006484"/>
    </source>
</evidence>
<keyword evidence="3" id="KW-0520">NAD</keyword>
<dbReference type="PRINTS" id="PR00080">
    <property type="entry name" value="SDRFAMILY"/>
</dbReference>